<reference evidence="2 3" key="1">
    <citation type="journal article" date="2016" name="Nat. Commun.">
        <title>Thousands of microbial genomes shed light on interconnected biogeochemical processes in an aquifer system.</title>
        <authorList>
            <person name="Anantharaman K."/>
            <person name="Brown C.T."/>
            <person name="Hug L.A."/>
            <person name="Sharon I."/>
            <person name="Castelle C.J."/>
            <person name="Probst A.J."/>
            <person name="Thomas B.C."/>
            <person name="Singh A."/>
            <person name="Wilkins M.J."/>
            <person name="Karaoz U."/>
            <person name="Brodie E.L."/>
            <person name="Williams K.H."/>
            <person name="Hubbard S.S."/>
            <person name="Banfield J.F."/>
        </authorList>
    </citation>
    <scope>NUCLEOTIDE SEQUENCE [LARGE SCALE GENOMIC DNA]</scope>
</reference>
<proteinExistence type="predicted"/>
<name>A0A1F5NT66_9BACT</name>
<accession>A0A1F5NT66</accession>
<evidence type="ECO:0000313" key="2">
    <source>
        <dbReference type="EMBL" id="OGE80875.1"/>
    </source>
</evidence>
<gene>
    <name evidence="2" type="ORF">A2720_00525</name>
</gene>
<organism evidence="2 3">
    <name type="scientific">Candidatus Doudnabacteria bacterium RIFCSPHIGHO2_01_FULL_46_24</name>
    <dbReference type="NCBI Taxonomy" id="1817825"/>
    <lineage>
        <taxon>Bacteria</taxon>
        <taxon>Candidatus Doudnaibacteriota</taxon>
    </lineage>
</organism>
<evidence type="ECO:0000256" key="1">
    <source>
        <dbReference type="SAM" id="MobiDB-lite"/>
    </source>
</evidence>
<protein>
    <submittedName>
        <fullName evidence="2">Uncharacterized protein</fullName>
    </submittedName>
</protein>
<evidence type="ECO:0000313" key="3">
    <source>
        <dbReference type="Proteomes" id="UP000178892"/>
    </source>
</evidence>
<feature type="compositionally biased region" description="Basic and acidic residues" evidence="1">
    <location>
        <begin position="8"/>
        <end position="19"/>
    </location>
</feature>
<dbReference type="Proteomes" id="UP000178892">
    <property type="component" value="Unassembled WGS sequence"/>
</dbReference>
<comment type="caution">
    <text evidence="2">The sequence shown here is derived from an EMBL/GenBank/DDBJ whole genome shotgun (WGS) entry which is preliminary data.</text>
</comment>
<sequence length="69" mass="7931">MKNRLNPAKRDILRKKLERNASAPRHKRGYASIKFSSPIFRFRAPPKKSNKEEENFVSAFCPDGQAEAV</sequence>
<dbReference type="EMBL" id="MFEL01000016">
    <property type="protein sequence ID" value="OGE80875.1"/>
    <property type="molecule type" value="Genomic_DNA"/>
</dbReference>
<dbReference type="AlphaFoldDB" id="A0A1F5NT66"/>
<feature type="region of interest" description="Disordered" evidence="1">
    <location>
        <begin position="1"/>
        <end position="30"/>
    </location>
</feature>